<evidence type="ECO:0000313" key="3">
    <source>
        <dbReference type="Proteomes" id="UP000828390"/>
    </source>
</evidence>
<protein>
    <recommendedName>
        <fullName evidence="1">BACK domain-containing protein</fullName>
    </recommendedName>
</protein>
<keyword evidence="3" id="KW-1185">Reference proteome</keyword>
<feature type="domain" description="BACK" evidence="1">
    <location>
        <begin position="29"/>
        <end position="140"/>
    </location>
</feature>
<sequence length="293" mass="32641">MYAAKKYDVLGLQTKCRSFLDIEMSAINVCTVLDQAIAFDNMDFQKMCLKLITRQSKDVLETESFVEISRSALKAILMCDNFGTSECELFNGCKRWAKHACKSSGRSETDSDIRDVLGKELIDLIRFPAMAAKEFSENVTKISLLCQSDIIDVFRAISTQKTVSSFKSEPRISLTMECLFIRCETFANDRGGDFASTVSPQINGKGNNLSFSVSDDCALSGVAMCLPVHDGSTKATLEIFEDCLTVHKTTVTLNFNGDTYEVIKIKQNIPLVKGKLYTIKVLNNGQIIFRCKE</sequence>
<reference evidence="2" key="1">
    <citation type="journal article" date="2019" name="bioRxiv">
        <title>The Genome of the Zebra Mussel, Dreissena polymorpha: A Resource for Invasive Species Research.</title>
        <authorList>
            <person name="McCartney M.A."/>
            <person name="Auch B."/>
            <person name="Kono T."/>
            <person name="Mallez S."/>
            <person name="Zhang Y."/>
            <person name="Obille A."/>
            <person name="Becker A."/>
            <person name="Abrahante J.E."/>
            <person name="Garbe J."/>
            <person name="Badalamenti J.P."/>
            <person name="Herman A."/>
            <person name="Mangelson H."/>
            <person name="Liachko I."/>
            <person name="Sullivan S."/>
            <person name="Sone E.D."/>
            <person name="Koren S."/>
            <person name="Silverstein K.A.T."/>
            <person name="Beckman K.B."/>
            <person name="Gohl D.M."/>
        </authorList>
    </citation>
    <scope>NUCLEOTIDE SEQUENCE</scope>
    <source>
        <strain evidence="2">Duluth1</strain>
        <tissue evidence="2">Whole animal</tissue>
    </source>
</reference>
<dbReference type="Pfam" id="PF07707">
    <property type="entry name" value="BACK"/>
    <property type="match status" value="1"/>
</dbReference>
<name>A0A9D4F3H9_DREPO</name>
<evidence type="ECO:0000259" key="1">
    <source>
        <dbReference type="SMART" id="SM00875"/>
    </source>
</evidence>
<gene>
    <name evidence="2" type="ORF">DPMN_144603</name>
</gene>
<dbReference type="Gene3D" id="1.25.40.420">
    <property type="match status" value="1"/>
</dbReference>
<dbReference type="GO" id="GO:0005829">
    <property type="term" value="C:cytosol"/>
    <property type="evidence" value="ECO:0007669"/>
    <property type="project" value="TreeGrafter"/>
</dbReference>
<reference evidence="2" key="2">
    <citation type="submission" date="2020-11" db="EMBL/GenBank/DDBJ databases">
        <authorList>
            <person name="McCartney M.A."/>
            <person name="Auch B."/>
            <person name="Kono T."/>
            <person name="Mallez S."/>
            <person name="Becker A."/>
            <person name="Gohl D.M."/>
            <person name="Silverstein K.A.T."/>
            <person name="Koren S."/>
            <person name="Bechman K.B."/>
            <person name="Herman A."/>
            <person name="Abrahante J.E."/>
            <person name="Garbe J."/>
        </authorList>
    </citation>
    <scope>NUCLEOTIDE SEQUENCE</scope>
    <source>
        <strain evidence="2">Duluth1</strain>
        <tissue evidence="2">Whole animal</tissue>
    </source>
</reference>
<dbReference type="SMART" id="SM00875">
    <property type="entry name" value="BACK"/>
    <property type="match status" value="1"/>
</dbReference>
<dbReference type="Proteomes" id="UP000828390">
    <property type="component" value="Unassembled WGS sequence"/>
</dbReference>
<dbReference type="InterPro" id="IPR011705">
    <property type="entry name" value="BACK"/>
</dbReference>
<dbReference type="Gene3D" id="2.60.120.820">
    <property type="entry name" value="PHR domain"/>
    <property type="match status" value="1"/>
</dbReference>
<dbReference type="InterPro" id="IPR038648">
    <property type="entry name" value="PHR_sf"/>
</dbReference>
<proteinExistence type="predicted"/>
<dbReference type="PANTHER" id="PTHR45774">
    <property type="entry name" value="BTB/POZ DOMAIN-CONTAINING"/>
    <property type="match status" value="1"/>
</dbReference>
<dbReference type="GO" id="GO:0022008">
    <property type="term" value="P:neurogenesis"/>
    <property type="evidence" value="ECO:0007669"/>
    <property type="project" value="TreeGrafter"/>
</dbReference>
<dbReference type="AlphaFoldDB" id="A0A9D4F3H9"/>
<organism evidence="2 3">
    <name type="scientific">Dreissena polymorpha</name>
    <name type="common">Zebra mussel</name>
    <name type="synonym">Mytilus polymorpha</name>
    <dbReference type="NCBI Taxonomy" id="45954"/>
    <lineage>
        <taxon>Eukaryota</taxon>
        <taxon>Metazoa</taxon>
        <taxon>Spiralia</taxon>
        <taxon>Lophotrochozoa</taxon>
        <taxon>Mollusca</taxon>
        <taxon>Bivalvia</taxon>
        <taxon>Autobranchia</taxon>
        <taxon>Heteroconchia</taxon>
        <taxon>Euheterodonta</taxon>
        <taxon>Imparidentia</taxon>
        <taxon>Neoheterodontei</taxon>
        <taxon>Myida</taxon>
        <taxon>Dreissenoidea</taxon>
        <taxon>Dreissenidae</taxon>
        <taxon>Dreissena</taxon>
    </lineage>
</organism>
<dbReference type="EMBL" id="JAIWYP010000007">
    <property type="protein sequence ID" value="KAH3791123.1"/>
    <property type="molecule type" value="Genomic_DNA"/>
</dbReference>
<comment type="caution">
    <text evidence="2">The sequence shown here is derived from an EMBL/GenBank/DDBJ whole genome shotgun (WGS) entry which is preliminary data.</text>
</comment>
<dbReference type="PANTHER" id="PTHR45774:SF3">
    <property type="entry name" value="BTB (POZ) DOMAIN-CONTAINING 2B-RELATED"/>
    <property type="match status" value="1"/>
</dbReference>
<evidence type="ECO:0000313" key="2">
    <source>
        <dbReference type="EMBL" id="KAH3791123.1"/>
    </source>
</evidence>
<accession>A0A9D4F3H9</accession>